<feature type="region of interest" description="Disordered" evidence="1">
    <location>
        <begin position="57"/>
        <end position="80"/>
    </location>
</feature>
<protein>
    <submittedName>
        <fullName evidence="2">Uncharacterized protein</fullName>
    </submittedName>
</protein>
<keyword evidence="3" id="KW-1185">Reference proteome</keyword>
<evidence type="ECO:0000256" key="1">
    <source>
        <dbReference type="SAM" id="MobiDB-lite"/>
    </source>
</evidence>
<accession>A0A9W9YLF1</accession>
<name>A0A9W9YLF1_9CNID</name>
<feature type="region of interest" description="Disordered" evidence="1">
    <location>
        <begin position="154"/>
        <end position="187"/>
    </location>
</feature>
<gene>
    <name evidence="2" type="ORF">OS493_024975</name>
</gene>
<sequence>MSLENYRLSQHQSRNGPTASIWCSTDTLIIILKSCLSLSRTMLDTLYYQAHQLTLPAQQGTHRSPPQTGYPPNLHKSHLQDPYSEFSYHNSSRLHDSNLPPSGYLASDSRWQTPGFYDSHRHFDSRGHEGQFAASSREPDNVYYRSPDHYVASAGGQFYDRRPPTGEDPRNVPPDSRYMHPGAPSSDSCTCTVTGSKTWRHLMNPGQSCRGHSWVTETIPGLMVRMGIVEHYFDGGQGGYRGYADQRPAGFEPHTMERGIVNGRDEPTMTRCAFLSIDAYKMYTQFRMSVYMYCFGSVDILSILKFKKGIPPLVLATTQSSTPYSILLSINTNRNSRGGTFMKA</sequence>
<feature type="compositionally biased region" description="Polar residues" evidence="1">
    <location>
        <begin position="57"/>
        <end position="67"/>
    </location>
</feature>
<evidence type="ECO:0000313" key="2">
    <source>
        <dbReference type="EMBL" id="KAJ7357459.1"/>
    </source>
</evidence>
<proteinExistence type="predicted"/>
<organism evidence="2 3">
    <name type="scientific">Desmophyllum pertusum</name>
    <dbReference type="NCBI Taxonomy" id="174260"/>
    <lineage>
        <taxon>Eukaryota</taxon>
        <taxon>Metazoa</taxon>
        <taxon>Cnidaria</taxon>
        <taxon>Anthozoa</taxon>
        <taxon>Hexacorallia</taxon>
        <taxon>Scleractinia</taxon>
        <taxon>Caryophylliina</taxon>
        <taxon>Caryophylliidae</taxon>
        <taxon>Desmophyllum</taxon>
    </lineage>
</organism>
<dbReference type="Proteomes" id="UP001163046">
    <property type="component" value="Unassembled WGS sequence"/>
</dbReference>
<evidence type="ECO:0000313" key="3">
    <source>
        <dbReference type="Proteomes" id="UP001163046"/>
    </source>
</evidence>
<feature type="compositionally biased region" description="Basic and acidic residues" evidence="1">
    <location>
        <begin position="159"/>
        <end position="170"/>
    </location>
</feature>
<comment type="caution">
    <text evidence="2">The sequence shown here is derived from an EMBL/GenBank/DDBJ whole genome shotgun (WGS) entry which is preliminary data.</text>
</comment>
<dbReference type="AlphaFoldDB" id="A0A9W9YLF1"/>
<dbReference type="OrthoDB" id="5978119at2759"/>
<feature type="region of interest" description="Disordered" evidence="1">
    <location>
        <begin position="128"/>
        <end position="147"/>
    </location>
</feature>
<reference evidence="2" key="1">
    <citation type="submission" date="2023-01" db="EMBL/GenBank/DDBJ databases">
        <title>Genome assembly of the deep-sea coral Lophelia pertusa.</title>
        <authorList>
            <person name="Herrera S."/>
            <person name="Cordes E."/>
        </authorList>
    </citation>
    <scope>NUCLEOTIDE SEQUENCE</scope>
    <source>
        <strain evidence="2">USNM1676648</strain>
        <tissue evidence="2">Polyp</tissue>
    </source>
</reference>
<dbReference type="EMBL" id="MU827321">
    <property type="protein sequence ID" value="KAJ7357459.1"/>
    <property type="molecule type" value="Genomic_DNA"/>
</dbReference>